<gene>
    <name evidence="1" type="ORF">DPMN_000320</name>
</gene>
<name>A0A9D4MJE2_DREPO</name>
<comment type="caution">
    <text evidence="1">The sequence shown here is derived from an EMBL/GenBank/DDBJ whole genome shotgun (WGS) entry which is preliminary data.</text>
</comment>
<proteinExistence type="predicted"/>
<evidence type="ECO:0000313" key="1">
    <source>
        <dbReference type="EMBL" id="KAH3876476.1"/>
    </source>
</evidence>
<reference evidence="1" key="2">
    <citation type="submission" date="2020-11" db="EMBL/GenBank/DDBJ databases">
        <authorList>
            <person name="McCartney M.A."/>
            <person name="Auch B."/>
            <person name="Kono T."/>
            <person name="Mallez S."/>
            <person name="Becker A."/>
            <person name="Gohl D.M."/>
            <person name="Silverstein K.A.T."/>
            <person name="Koren S."/>
            <person name="Bechman K.B."/>
            <person name="Herman A."/>
            <person name="Abrahante J.E."/>
            <person name="Garbe J."/>
        </authorList>
    </citation>
    <scope>NUCLEOTIDE SEQUENCE</scope>
    <source>
        <strain evidence="1">Duluth1</strain>
        <tissue evidence="1">Whole animal</tissue>
    </source>
</reference>
<reference evidence="1" key="1">
    <citation type="journal article" date="2019" name="bioRxiv">
        <title>The Genome of the Zebra Mussel, Dreissena polymorpha: A Resource for Invasive Species Research.</title>
        <authorList>
            <person name="McCartney M.A."/>
            <person name="Auch B."/>
            <person name="Kono T."/>
            <person name="Mallez S."/>
            <person name="Zhang Y."/>
            <person name="Obille A."/>
            <person name="Becker A."/>
            <person name="Abrahante J.E."/>
            <person name="Garbe J."/>
            <person name="Badalamenti J.P."/>
            <person name="Herman A."/>
            <person name="Mangelson H."/>
            <person name="Liachko I."/>
            <person name="Sullivan S."/>
            <person name="Sone E.D."/>
            <person name="Koren S."/>
            <person name="Silverstein K.A.T."/>
            <person name="Beckman K.B."/>
            <person name="Gohl D.M."/>
        </authorList>
    </citation>
    <scope>NUCLEOTIDE SEQUENCE</scope>
    <source>
        <strain evidence="1">Duluth1</strain>
        <tissue evidence="1">Whole animal</tissue>
    </source>
</reference>
<accession>A0A9D4MJE2</accession>
<dbReference type="Proteomes" id="UP000828390">
    <property type="component" value="Unassembled WGS sequence"/>
</dbReference>
<dbReference type="AlphaFoldDB" id="A0A9D4MJE2"/>
<dbReference type="EMBL" id="JAIWYP010000001">
    <property type="protein sequence ID" value="KAH3876476.1"/>
    <property type="molecule type" value="Genomic_DNA"/>
</dbReference>
<keyword evidence="2" id="KW-1185">Reference proteome</keyword>
<evidence type="ECO:0000313" key="2">
    <source>
        <dbReference type="Proteomes" id="UP000828390"/>
    </source>
</evidence>
<sequence>MSLDQAPYHCRLCLFRCSKREELEKHVHSFRRHALVLQEKNIPESPEFLVSNPSPYLITDRNVAVLSAEESKRHWLSISKKPNILSQAIQSVLPDPSPFSNWPLSPLQSSQAHPSILNPLQTFQPKPITDVNLSECIGPLQQLINAIGTSTNSPTPAPNQLTLTSLPPSHTAQTEAPQAIINQENPFNTLPTIEECRVLAPETTSDFSFFSGSSLS</sequence>
<protein>
    <submittedName>
        <fullName evidence="1">Uncharacterized protein</fullName>
    </submittedName>
</protein>
<organism evidence="1 2">
    <name type="scientific">Dreissena polymorpha</name>
    <name type="common">Zebra mussel</name>
    <name type="synonym">Mytilus polymorpha</name>
    <dbReference type="NCBI Taxonomy" id="45954"/>
    <lineage>
        <taxon>Eukaryota</taxon>
        <taxon>Metazoa</taxon>
        <taxon>Spiralia</taxon>
        <taxon>Lophotrochozoa</taxon>
        <taxon>Mollusca</taxon>
        <taxon>Bivalvia</taxon>
        <taxon>Autobranchia</taxon>
        <taxon>Heteroconchia</taxon>
        <taxon>Euheterodonta</taxon>
        <taxon>Imparidentia</taxon>
        <taxon>Neoheterodontei</taxon>
        <taxon>Myida</taxon>
        <taxon>Dreissenoidea</taxon>
        <taxon>Dreissenidae</taxon>
        <taxon>Dreissena</taxon>
    </lineage>
</organism>